<evidence type="ECO:0000313" key="1">
    <source>
        <dbReference type="EMBL" id="KAA6316044.1"/>
    </source>
</evidence>
<proteinExistence type="predicted"/>
<dbReference type="AlphaFoldDB" id="A0A5J4Q5A4"/>
<dbReference type="GO" id="GO:0003677">
    <property type="term" value="F:DNA binding"/>
    <property type="evidence" value="ECO:0007669"/>
    <property type="project" value="InterPro"/>
</dbReference>
<reference evidence="1" key="1">
    <citation type="submission" date="2019-03" db="EMBL/GenBank/DDBJ databases">
        <title>Single cell metagenomics reveals metabolic interactions within the superorganism composed of flagellate Streblomastix strix and complex community of Bacteroidetes bacteria on its surface.</title>
        <authorList>
            <person name="Treitli S.C."/>
            <person name="Kolisko M."/>
            <person name="Husnik F."/>
            <person name="Keeling P."/>
            <person name="Hampl V."/>
        </authorList>
    </citation>
    <scope>NUCLEOTIDE SEQUENCE</scope>
    <source>
        <strain evidence="1">STM</strain>
    </source>
</reference>
<dbReference type="SUPFAM" id="SSF56349">
    <property type="entry name" value="DNA breaking-rejoining enzymes"/>
    <property type="match status" value="1"/>
</dbReference>
<dbReference type="InterPro" id="IPR011010">
    <property type="entry name" value="DNA_brk_join_enz"/>
</dbReference>
<name>A0A5J4Q5A4_9ZZZZ</name>
<gene>
    <name evidence="1" type="ORF">EZS27_033590</name>
</gene>
<accession>A0A5J4Q5A4</accession>
<protein>
    <recommendedName>
        <fullName evidence="2">Tyrosine recombinase XerC</fullName>
    </recommendedName>
</protein>
<dbReference type="EMBL" id="SNRY01005024">
    <property type="protein sequence ID" value="KAA6316044.1"/>
    <property type="molecule type" value="Genomic_DNA"/>
</dbReference>
<evidence type="ECO:0008006" key="2">
    <source>
        <dbReference type="Google" id="ProtNLM"/>
    </source>
</evidence>
<sequence>MIPFRTTVKRAYNKGLVLQDPFFDFRPEKAILKCRWLSNDEIERLMQVQMKYPTWNFTRDMFIFSTFTGITFVDLKNLKHGNIQNQEDGSLWIISDTYSTNQHE</sequence>
<organism evidence="1">
    <name type="scientific">termite gut metagenome</name>
    <dbReference type="NCBI Taxonomy" id="433724"/>
    <lineage>
        <taxon>unclassified sequences</taxon>
        <taxon>metagenomes</taxon>
        <taxon>organismal metagenomes</taxon>
    </lineage>
</organism>
<comment type="caution">
    <text evidence="1">The sequence shown here is derived from an EMBL/GenBank/DDBJ whole genome shotgun (WGS) entry which is preliminary data.</text>
</comment>